<feature type="signal peptide" evidence="5">
    <location>
        <begin position="1"/>
        <end position="32"/>
    </location>
</feature>
<evidence type="ECO:0000256" key="5">
    <source>
        <dbReference type="SAM" id="SignalP"/>
    </source>
</evidence>
<sequence length="786" mass="83957">MKFRGNQSPIRLGLAGLLLVVPIATTAGVSTAADAAAQADSPYDVTIQVTKHGIPHIEGDTFADVAYGAGWATTAAVTCTLMDTILTARGERSLELGPDATYADRVGGSGTNLQWDTLVTDLHDRQVVESLLADPVAGPSDRAKSMVEAEAAGIDEWLSTHEITDPACADQDWIQPDVTSTDVWYAIYLAQLIGSTTKFLGAITTATPPGSGAKVAAPHVTAADLRETLGSDSGESFGSNATAVGGADTTTKRGMLLGNPHFPWLGRYRFTEMHLTVPGKLDVAGGALVGFPTINIGFNDDVAWSHTVSTAYRFTPYEYKTAGTPTSYQTANGTAQLERRDVQVQVKTDDGVETVTKTLWRTPQGYVLNSPENLMSWRATSFWAMRDANAEHLRTLDTFLSMGQASSAKNLLHRQDEGGGVPWVNTIAADRTGHVLYADHSVVPNVTDALAKKCVTGVGSLMYSQVGLPGLDGTYADSRCAWGTDADAERPGILGPQHLPSVLTKGWVMNANNSYWAPNDDTRLTGFPRIIGCEDCERSMRTKVVMSYVRNQLKKGKESPRTLRSHEYANRVYAAEVARVGGRLDQVCDATGETEACQVLHDWDGRSDKTSVGAGIFEEFVRIADANGVDLWKTPFSAAKPFTTPNTLSTSQDVVDTMAAAIQSLRDQGYALDAPYGSMHFSGDRGDEAGIPLGGGVGNSSGDANAASNNGSAIGGVTQGSSYIQAIAFTKNGVIARNVLTYGLYEDPSSPWSNDQTRIYSDEGWVSFPWTDAQIAKQLVDTVHLG</sequence>
<dbReference type="InterPro" id="IPR002692">
    <property type="entry name" value="S45"/>
</dbReference>
<proteinExistence type="inferred from homology"/>
<organism evidence="6 7">
    <name type="scientific">Nocardioides mangrovi</name>
    <dbReference type="NCBI Taxonomy" id="2874580"/>
    <lineage>
        <taxon>Bacteria</taxon>
        <taxon>Bacillati</taxon>
        <taxon>Actinomycetota</taxon>
        <taxon>Actinomycetes</taxon>
        <taxon>Propionibacteriales</taxon>
        <taxon>Nocardioidaceae</taxon>
        <taxon>Nocardioides</taxon>
    </lineage>
</organism>
<dbReference type="Proteomes" id="UP000780875">
    <property type="component" value="Unassembled WGS sequence"/>
</dbReference>
<dbReference type="Gene3D" id="1.10.439.10">
    <property type="entry name" value="Penicillin Amidohydrolase, domain 1"/>
    <property type="match status" value="1"/>
</dbReference>
<dbReference type="Gene3D" id="2.30.120.10">
    <property type="match status" value="1"/>
</dbReference>
<evidence type="ECO:0000256" key="1">
    <source>
        <dbReference type="ARBA" id="ARBA00006586"/>
    </source>
</evidence>
<keyword evidence="4" id="KW-0865">Zymogen</keyword>
<comment type="caution">
    <text evidence="6">The sequence shown here is derived from an EMBL/GenBank/DDBJ whole genome shotgun (WGS) entry which is preliminary data.</text>
</comment>
<dbReference type="PANTHER" id="PTHR34218">
    <property type="entry name" value="PEPTIDASE S45 PENICILLIN AMIDASE"/>
    <property type="match status" value="1"/>
</dbReference>
<reference evidence="6 7" key="1">
    <citation type="submission" date="2021-09" db="EMBL/GenBank/DDBJ databases">
        <title>Whole genome sequence of Nocardioides sp. GBK3QG-3.</title>
        <authorList>
            <person name="Tuo L."/>
        </authorList>
    </citation>
    <scope>NUCLEOTIDE SEQUENCE [LARGE SCALE GENOMIC DNA]</scope>
    <source>
        <strain evidence="6 7">GBK3QG-3</strain>
    </source>
</reference>
<evidence type="ECO:0000256" key="2">
    <source>
        <dbReference type="ARBA" id="ARBA00022729"/>
    </source>
</evidence>
<dbReference type="InterPro" id="IPR029055">
    <property type="entry name" value="Ntn_hydrolases_N"/>
</dbReference>
<dbReference type="InterPro" id="IPR043146">
    <property type="entry name" value="Penicillin_amidase_N_B-knob"/>
</dbReference>
<feature type="chain" id="PRO_5045207056" evidence="5">
    <location>
        <begin position="33"/>
        <end position="786"/>
    </location>
</feature>
<protein>
    <submittedName>
        <fullName evidence="6">Penicillin acylase family protein</fullName>
    </submittedName>
</protein>
<dbReference type="PANTHER" id="PTHR34218:SF3">
    <property type="entry name" value="ACYL-HOMOSERINE LACTONE ACYLASE PVDQ"/>
    <property type="match status" value="1"/>
</dbReference>
<evidence type="ECO:0000256" key="4">
    <source>
        <dbReference type="ARBA" id="ARBA00023145"/>
    </source>
</evidence>
<dbReference type="Pfam" id="PF01804">
    <property type="entry name" value="Penicil_amidase"/>
    <property type="match status" value="1"/>
</dbReference>
<evidence type="ECO:0000256" key="3">
    <source>
        <dbReference type="ARBA" id="ARBA00022801"/>
    </source>
</evidence>
<dbReference type="Gene3D" id="3.60.20.10">
    <property type="entry name" value="Glutamine Phosphoribosylpyrophosphate, subunit 1, domain 1"/>
    <property type="match status" value="1"/>
</dbReference>
<name>A0ABS7U8R6_9ACTN</name>
<keyword evidence="3" id="KW-0378">Hydrolase</keyword>
<dbReference type="InterPro" id="IPR043147">
    <property type="entry name" value="Penicillin_amidase_A-knob"/>
</dbReference>
<evidence type="ECO:0000313" key="6">
    <source>
        <dbReference type="EMBL" id="MBZ5737113.1"/>
    </source>
</evidence>
<accession>A0ABS7U8R6</accession>
<dbReference type="Gene3D" id="1.10.1400.10">
    <property type="match status" value="1"/>
</dbReference>
<keyword evidence="7" id="KW-1185">Reference proteome</keyword>
<dbReference type="InterPro" id="IPR023343">
    <property type="entry name" value="Penicillin_amidase_dom1"/>
</dbReference>
<comment type="similarity">
    <text evidence="1">Belongs to the peptidase S45 family.</text>
</comment>
<gene>
    <name evidence="6" type="ORF">K8U61_02980</name>
</gene>
<dbReference type="SUPFAM" id="SSF56235">
    <property type="entry name" value="N-terminal nucleophile aminohydrolases (Ntn hydrolases)"/>
    <property type="match status" value="1"/>
</dbReference>
<keyword evidence="2 5" id="KW-0732">Signal</keyword>
<dbReference type="RefSeq" id="WP_224121474.1">
    <property type="nucleotide sequence ID" value="NZ_JAIQZJ010000001.1"/>
</dbReference>
<dbReference type="EMBL" id="JAIQZJ010000001">
    <property type="protein sequence ID" value="MBZ5737113.1"/>
    <property type="molecule type" value="Genomic_DNA"/>
</dbReference>
<evidence type="ECO:0000313" key="7">
    <source>
        <dbReference type="Proteomes" id="UP000780875"/>
    </source>
</evidence>